<reference evidence="1 2" key="1">
    <citation type="submission" date="2018-03" db="EMBL/GenBank/DDBJ databases">
        <title>Genomic Encyclopedia of Archaeal and Bacterial Type Strains, Phase II (KMG-II): from individual species to whole genera.</title>
        <authorList>
            <person name="Goeker M."/>
        </authorList>
    </citation>
    <scope>NUCLEOTIDE SEQUENCE [LARGE SCALE GENOMIC DNA]</scope>
    <source>
        <strain evidence="1 2">DSM 100346</strain>
    </source>
</reference>
<sequence>MSETNNLDKSLVNKLGNSINNKKNNLPKLLVEDKYKSIKDKTVVDIINNLNKTIIKNKEISSEISINYKPEPNKNVQVIEKKEVKPIVVEPLNSRERKEVKSDFEQGKLENNKHANHIFKKFEKQMNSIPDKINGNNLTNQDKIKLLVGDYNDHQNTKFTIQKDKTVQMQGPNQKITQLNNFNSEFSASQISKKQEVIKQNKTGLSI</sequence>
<dbReference type="AlphaFoldDB" id="A0A316A7G0"/>
<name>A0A316A7G0_9BACT</name>
<dbReference type="Proteomes" id="UP000245880">
    <property type="component" value="Unassembled WGS sequence"/>
</dbReference>
<gene>
    <name evidence="1" type="ORF">CLV98_12316</name>
</gene>
<accession>A0A316A7G0</accession>
<keyword evidence="2" id="KW-1185">Reference proteome</keyword>
<dbReference type="RefSeq" id="WP_109678184.1">
    <property type="nucleotide sequence ID" value="NZ_QGDT01000023.1"/>
</dbReference>
<dbReference type="EMBL" id="QGDT01000023">
    <property type="protein sequence ID" value="PWJ53402.1"/>
    <property type="molecule type" value="Genomic_DNA"/>
</dbReference>
<protein>
    <submittedName>
        <fullName evidence="1">Uncharacterized protein</fullName>
    </submittedName>
</protein>
<evidence type="ECO:0000313" key="1">
    <source>
        <dbReference type="EMBL" id="PWJ53402.1"/>
    </source>
</evidence>
<organism evidence="1 2">
    <name type="scientific">Dyadobacter jejuensis</name>
    <dbReference type="NCBI Taxonomy" id="1082580"/>
    <lineage>
        <taxon>Bacteria</taxon>
        <taxon>Pseudomonadati</taxon>
        <taxon>Bacteroidota</taxon>
        <taxon>Cytophagia</taxon>
        <taxon>Cytophagales</taxon>
        <taxon>Spirosomataceae</taxon>
        <taxon>Dyadobacter</taxon>
    </lineage>
</organism>
<comment type="caution">
    <text evidence="1">The sequence shown here is derived from an EMBL/GenBank/DDBJ whole genome shotgun (WGS) entry which is preliminary data.</text>
</comment>
<dbReference type="OrthoDB" id="9819402at2"/>
<evidence type="ECO:0000313" key="2">
    <source>
        <dbReference type="Proteomes" id="UP000245880"/>
    </source>
</evidence>
<proteinExistence type="predicted"/>